<gene>
    <name evidence="2" type="ORF">M421DRAFT_4946</name>
</gene>
<sequence length="109" mass="12171">MATFETKDQPAHAIEDERSQEPPNDEVPDTKSGVRLTKNEVLASAKYRTGDVVHTATITNGQRIKSIFTIHAAVYNPKGWVEYQVLDSLSHQLYRHGAGIREKDLRPGA</sequence>
<protein>
    <submittedName>
        <fullName evidence="2">Uncharacterized protein</fullName>
    </submittedName>
</protein>
<keyword evidence="3" id="KW-1185">Reference proteome</keyword>
<dbReference type="AlphaFoldDB" id="A0A6A5RUW7"/>
<feature type="compositionally biased region" description="Basic and acidic residues" evidence="1">
    <location>
        <begin position="1"/>
        <end position="20"/>
    </location>
</feature>
<dbReference type="RefSeq" id="XP_033449395.1">
    <property type="nucleotide sequence ID" value="XM_033594774.1"/>
</dbReference>
<dbReference type="Proteomes" id="UP000800082">
    <property type="component" value="Unassembled WGS sequence"/>
</dbReference>
<evidence type="ECO:0000313" key="3">
    <source>
        <dbReference type="Proteomes" id="UP000800082"/>
    </source>
</evidence>
<dbReference type="OrthoDB" id="3913514at2759"/>
<name>A0A6A5RUW7_9PLEO</name>
<feature type="region of interest" description="Disordered" evidence="1">
    <location>
        <begin position="1"/>
        <end position="35"/>
    </location>
</feature>
<accession>A0A6A5RUW7</accession>
<organism evidence="2 3">
    <name type="scientific">Didymella exigua CBS 183.55</name>
    <dbReference type="NCBI Taxonomy" id="1150837"/>
    <lineage>
        <taxon>Eukaryota</taxon>
        <taxon>Fungi</taxon>
        <taxon>Dikarya</taxon>
        <taxon>Ascomycota</taxon>
        <taxon>Pezizomycotina</taxon>
        <taxon>Dothideomycetes</taxon>
        <taxon>Pleosporomycetidae</taxon>
        <taxon>Pleosporales</taxon>
        <taxon>Pleosporineae</taxon>
        <taxon>Didymellaceae</taxon>
        <taxon>Didymella</taxon>
    </lineage>
</organism>
<evidence type="ECO:0000313" key="2">
    <source>
        <dbReference type="EMBL" id="KAF1929147.1"/>
    </source>
</evidence>
<reference evidence="2" key="1">
    <citation type="journal article" date="2020" name="Stud. Mycol.">
        <title>101 Dothideomycetes genomes: a test case for predicting lifestyles and emergence of pathogens.</title>
        <authorList>
            <person name="Haridas S."/>
            <person name="Albert R."/>
            <person name="Binder M."/>
            <person name="Bloem J."/>
            <person name="Labutti K."/>
            <person name="Salamov A."/>
            <person name="Andreopoulos B."/>
            <person name="Baker S."/>
            <person name="Barry K."/>
            <person name="Bills G."/>
            <person name="Bluhm B."/>
            <person name="Cannon C."/>
            <person name="Castanera R."/>
            <person name="Culley D."/>
            <person name="Daum C."/>
            <person name="Ezra D."/>
            <person name="Gonzalez J."/>
            <person name="Henrissat B."/>
            <person name="Kuo A."/>
            <person name="Liang C."/>
            <person name="Lipzen A."/>
            <person name="Lutzoni F."/>
            <person name="Magnuson J."/>
            <person name="Mondo S."/>
            <person name="Nolan M."/>
            <person name="Ohm R."/>
            <person name="Pangilinan J."/>
            <person name="Park H.-J."/>
            <person name="Ramirez L."/>
            <person name="Alfaro M."/>
            <person name="Sun H."/>
            <person name="Tritt A."/>
            <person name="Yoshinaga Y."/>
            <person name="Zwiers L.-H."/>
            <person name="Turgeon B."/>
            <person name="Goodwin S."/>
            <person name="Spatafora J."/>
            <person name="Crous P."/>
            <person name="Grigoriev I."/>
        </authorList>
    </citation>
    <scope>NUCLEOTIDE SEQUENCE</scope>
    <source>
        <strain evidence="2">CBS 183.55</strain>
    </source>
</reference>
<dbReference type="GeneID" id="54352442"/>
<evidence type="ECO:0000256" key="1">
    <source>
        <dbReference type="SAM" id="MobiDB-lite"/>
    </source>
</evidence>
<dbReference type="EMBL" id="ML978967">
    <property type="protein sequence ID" value="KAF1929147.1"/>
    <property type="molecule type" value="Genomic_DNA"/>
</dbReference>
<proteinExistence type="predicted"/>